<dbReference type="InterPro" id="IPR003594">
    <property type="entry name" value="HATPase_dom"/>
</dbReference>
<organism evidence="3 4">
    <name type="scientific">Pontibaca methylaminivorans</name>
    <dbReference type="NCBI Taxonomy" id="515897"/>
    <lineage>
        <taxon>Bacteria</taxon>
        <taxon>Pseudomonadati</taxon>
        <taxon>Pseudomonadota</taxon>
        <taxon>Alphaproteobacteria</taxon>
        <taxon>Rhodobacterales</taxon>
        <taxon>Roseobacteraceae</taxon>
        <taxon>Pontibaca</taxon>
    </lineage>
</organism>
<evidence type="ECO:0000256" key="1">
    <source>
        <dbReference type="ARBA" id="ARBA00022527"/>
    </source>
</evidence>
<dbReference type="InterPro" id="IPR036890">
    <property type="entry name" value="HATPase_C_sf"/>
</dbReference>
<dbReference type="AlphaFoldDB" id="A0A1R3WK68"/>
<dbReference type="Gene3D" id="3.30.565.10">
    <property type="entry name" value="Histidine kinase-like ATPase, C-terminal domain"/>
    <property type="match status" value="1"/>
</dbReference>
<dbReference type="STRING" id="515897.SAMN05421849_0823"/>
<name>A0A1R3WK68_9RHOB</name>
<keyword evidence="3" id="KW-0808">Transferase</keyword>
<keyword evidence="1" id="KW-0723">Serine/threonine-protein kinase</keyword>
<dbReference type="Proteomes" id="UP000192455">
    <property type="component" value="Unassembled WGS sequence"/>
</dbReference>
<dbReference type="RefSeq" id="WP_159438954.1">
    <property type="nucleotide sequence ID" value="NZ_FTPS01000001.1"/>
</dbReference>
<proteinExistence type="predicted"/>
<dbReference type="PANTHER" id="PTHR35526">
    <property type="entry name" value="ANTI-SIGMA-F FACTOR RSBW-RELATED"/>
    <property type="match status" value="1"/>
</dbReference>
<feature type="domain" description="Histidine kinase/HSP90-like ATPase" evidence="2">
    <location>
        <begin position="6"/>
        <end position="133"/>
    </location>
</feature>
<evidence type="ECO:0000313" key="3">
    <source>
        <dbReference type="EMBL" id="SIT77816.1"/>
    </source>
</evidence>
<evidence type="ECO:0000313" key="4">
    <source>
        <dbReference type="Proteomes" id="UP000192455"/>
    </source>
</evidence>
<protein>
    <submittedName>
        <fullName evidence="3">Serine/threonine-protein kinase RsbW</fullName>
    </submittedName>
</protein>
<dbReference type="InterPro" id="IPR050267">
    <property type="entry name" value="Anti-sigma-factor_SerPK"/>
</dbReference>
<keyword evidence="4" id="KW-1185">Reference proteome</keyword>
<accession>A0A1R3WK68</accession>
<keyword evidence="3" id="KW-0418">Kinase</keyword>
<dbReference type="PANTHER" id="PTHR35526:SF3">
    <property type="entry name" value="ANTI-SIGMA-F FACTOR RSBW"/>
    <property type="match status" value="1"/>
</dbReference>
<evidence type="ECO:0000259" key="2">
    <source>
        <dbReference type="Pfam" id="PF13581"/>
    </source>
</evidence>
<dbReference type="OrthoDB" id="9792240at2"/>
<dbReference type="CDD" id="cd16936">
    <property type="entry name" value="HATPase_RsbW-like"/>
    <property type="match status" value="1"/>
</dbReference>
<sequence>MTIPPTAPDARRLLVQLALWLPRAGVGADDGDALQIVLAEAVNNIVEHGCCGMGEAISVRIAPVGRRRLFIDIHDRGRKIPQAALACRPAPPCASGGPDGRLSEGGFGWQLIRALVRGVHYGQDGTGNRLCLILEIRGTGRRRASPMS</sequence>
<dbReference type="EMBL" id="FTPS01000001">
    <property type="protein sequence ID" value="SIT77816.1"/>
    <property type="molecule type" value="Genomic_DNA"/>
</dbReference>
<dbReference type="Pfam" id="PF13581">
    <property type="entry name" value="HATPase_c_2"/>
    <property type="match status" value="1"/>
</dbReference>
<dbReference type="SUPFAM" id="SSF55874">
    <property type="entry name" value="ATPase domain of HSP90 chaperone/DNA topoisomerase II/histidine kinase"/>
    <property type="match status" value="1"/>
</dbReference>
<gene>
    <name evidence="3" type="ORF">SAMN05421849_0823</name>
</gene>
<dbReference type="GO" id="GO:0004674">
    <property type="term" value="F:protein serine/threonine kinase activity"/>
    <property type="evidence" value="ECO:0007669"/>
    <property type="project" value="UniProtKB-KW"/>
</dbReference>
<reference evidence="3 4" key="1">
    <citation type="submission" date="2017-01" db="EMBL/GenBank/DDBJ databases">
        <authorList>
            <person name="Mah S.A."/>
            <person name="Swanson W.J."/>
            <person name="Moy G.W."/>
            <person name="Vacquier V.D."/>
        </authorList>
    </citation>
    <scope>NUCLEOTIDE SEQUENCE [LARGE SCALE GENOMIC DNA]</scope>
    <source>
        <strain evidence="3 4">DSM 21219</strain>
    </source>
</reference>